<dbReference type="EMBL" id="AZHW01000270">
    <property type="protein sequence ID" value="ETX01114.1"/>
    <property type="molecule type" value="Genomic_DNA"/>
</dbReference>
<dbReference type="InterPro" id="IPR006963">
    <property type="entry name" value="Mopterin_OxRdtase_4Fe-4S_dom"/>
</dbReference>
<dbReference type="Gene3D" id="3.40.50.740">
    <property type="match status" value="1"/>
</dbReference>
<dbReference type="PROSITE" id="PS00932">
    <property type="entry name" value="MOLYBDOPTERIN_PROK_3"/>
    <property type="match status" value="1"/>
</dbReference>
<reference evidence="9 10" key="1">
    <citation type="journal article" date="2014" name="Nature">
        <title>An environmental bacterial taxon with a large and distinct metabolic repertoire.</title>
        <authorList>
            <person name="Wilson M.C."/>
            <person name="Mori T."/>
            <person name="Ruckert C."/>
            <person name="Uria A.R."/>
            <person name="Helf M.J."/>
            <person name="Takada K."/>
            <person name="Gernert C."/>
            <person name="Steffens U.A."/>
            <person name="Heycke N."/>
            <person name="Schmitt S."/>
            <person name="Rinke C."/>
            <person name="Helfrich E.J."/>
            <person name="Brachmann A.O."/>
            <person name="Gurgui C."/>
            <person name="Wakimoto T."/>
            <person name="Kracht M."/>
            <person name="Crusemann M."/>
            <person name="Hentschel U."/>
            <person name="Abe I."/>
            <person name="Matsunaga S."/>
            <person name="Kalinowski J."/>
            <person name="Takeyama H."/>
            <person name="Piel J."/>
        </authorList>
    </citation>
    <scope>NUCLEOTIDE SEQUENCE [LARGE SCALE GENOMIC DNA]</scope>
    <source>
        <strain evidence="10">TSY1</strain>
    </source>
</reference>
<proteinExistence type="inferred from homology"/>
<dbReference type="InterPro" id="IPR009010">
    <property type="entry name" value="Asp_de-COase-like_dom_sf"/>
</dbReference>
<feature type="non-terminal residue" evidence="9">
    <location>
        <position position="608"/>
    </location>
</feature>
<evidence type="ECO:0000256" key="4">
    <source>
        <dbReference type="ARBA" id="ARBA00022723"/>
    </source>
</evidence>
<keyword evidence="4" id="KW-0479">Metal-binding</keyword>
<keyword evidence="3" id="KW-0500">Molybdenum</keyword>
<comment type="caution">
    <text evidence="9">The sequence shown here is derived from an EMBL/GenBank/DDBJ whole genome shotgun (WGS) entry which is preliminary data.</text>
</comment>
<keyword evidence="7" id="KW-0411">Iron-sulfur</keyword>
<dbReference type="GO" id="GO:0046872">
    <property type="term" value="F:metal ion binding"/>
    <property type="evidence" value="ECO:0007669"/>
    <property type="project" value="UniProtKB-KW"/>
</dbReference>
<dbReference type="GO" id="GO:0051536">
    <property type="term" value="F:iron-sulfur cluster binding"/>
    <property type="evidence" value="ECO:0007669"/>
    <property type="project" value="UniProtKB-KW"/>
</dbReference>
<evidence type="ECO:0000313" key="9">
    <source>
        <dbReference type="EMBL" id="ETX01114.1"/>
    </source>
</evidence>
<dbReference type="GO" id="GO:0043546">
    <property type="term" value="F:molybdopterin cofactor binding"/>
    <property type="evidence" value="ECO:0007669"/>
    <property type="project" value="InterPro"/>
</dbReference>
<dbReference type="AlphaFoldDB" id="W4LST4"/>
<dbReference type="InterPro" id="IPR050612">
    <property type="entry name" value="Prok_Mopterin_Oxidored"/>
</dbReference>
<evidence type="ECO:0000256" key="1">
    <source>
        <dbReference type="ARBA" id="ARBA00001942"/>
    </source>
</evidence>
<dbReference type="Pfam" id="PF04879">
    <property type="entry name" value="Molybdop_Fe4S4"/>
    <property type="match status" value="1"/>
</dbReference>
<dbReference type="PANTHER" id="PTHR43742">
    <property type="entry name" value="TRIMETHYLAMINE-N-OXIDE REDUCTASE"/>
    <property type="match status" value="1"/>
</dbReference>
<dbReference type="PANTHER" id="PTHR43742:SF6">
    <property type="entry name" value="OXIDOREDUCTASE YYAE-RELATED"/>
    <property type="match status" value="1"/>
</dbReference>
<evidence type="ECO:0000256" key="2">
    <source>
        <dbReference type="ARBA" id="ARBA00010312"/>
    </source>
</evidence>
<evidence type="ECO:0000259" key="8">
    <source>
        <dbReference type="PROSITE" id="PS51669"/>
    </source>
</evidence>
<feature type="domain" description="4Fe-4S Mo/W bis-MGD-type" evidence="8">
    <location>
        <begin position="1"/>
        <end position="41"/>
    </location>
</feature>
<dbReference type="InterPro" id="IPR006655">
    <property type="entry name" value="Mopterin_OxRdtase_prok_CS"/>
</dbReference>
<evidence type="ECO:0000256" key="7">
    <source>
        <dbReference type="ARBA" id="ARBA00023014"/>
    </source>
</evidence>
<dbReference type="Gene3D" id="2.20.25.90">
    <property type="entry name" value="ADC-like domains"/>
    <property type="match status" value="1"/>
</dbReference>
<dbReference type="GO" id="GO:0016491">
    <property type="term" value="F:oxidoreductase activity"/>
    <property type="evidence" value="ECO:0007669"/>
    <property type="project" value="UniProtKB-KW"/>
</dbReference>
<gene>
    <name evidence="9" type="ORF">ETSY1_08685</name>
</gene>
<keyword evidence="10" id="KW-1185">Reference proteome</keyword>
<dbReference type="InterPro" id="IPR006657">
    <property type="entry name" value="MoPterin_dinucl-bd_dom"/>
</dbReference>
<evidence type="ECO:0000256" key="6">
    <source>
        <dbReference type="ARBA" id="ARBA00023004"/>
    </source>
</evidence>
<name>W4LST4_ENTF1</name>
<comment type="cofactor">
    <cofactor evidence="1">
        <name>Mo-bis(molybdopterin guanine dinucleotide)</name>
        <dbReference type="ChEBI" id="CHEBI:60539"/>
    </cofactor>
</comment>
<accession>W4LST4</accession>
<evidence type="ECO:0000256" key="3">
    <source>
        <dbReference type="ARBA" id="ARBA00022505"/>
    </source>
</evidence>
<evidence type="ECO:0000313" key="10">
    <source>
        <dbReference type="Proteomes" id="UP000019141"/>
    </source>
</evidence>
<dbReference type="Gene3D" id="2.40.40.20">
    <property type="match status" value="1"/>
</dbReference>
<sequence length="608" mass="66066">MLAEVEDGRLLRVTGDKENPDSQGFLCVRGQASAEVIDNPKRLLHPLIRDRRTEDAWRQASWEEVLDHMASRMQAVGRERVGLWSGHGVASTNYGTRIGGHYLKRFANLYGCQTWSGTIICWGLGAFGLGITGTLETNTKEDMSQNAEQIVLWGANLASQPNTARHVIAAKRRGARIVTIDVRHTEAAERSDEVFIVRPGTDAALALAMMHVMIGDNLYDREFVAQHTVGFEDLVQHVQPYTPNWAADITGIEAERIVSLARNYAATRPSMIVIGGSSLHKGANSWLASRAISCLPALTGDLGLPGGGFGPRHGSNSHGQALNNIAADDRRRPGTYIPSQMSEMLDALNDGRVQIMMLFGTNMVSSFADAERLAAGLAKSDLVVSYDIFMNDTARRFADIVLPSTAWLEQIGCKSTNTHLYLMEPALQPPGETRPLSWILQRLAECLDVADFFPWESEEGAIDAILEHPSTGHATVASLRAQGGIGALNISHVAHPDHRYATPSGKVEFYSARAAELGLPSLPVHETSAPLPAYPLALAQGRTLSHFHSFYDHGQALPSLARLETEPSLWLSPADADARGIENGAPIRIFNDHGAFEASATVTELIPA</sequence>
<dbReference type="SUPFAM" id="SSF53706">
    <property type="entry name" value="Formate dehydrogenase/DMSO reductase, domains 1-3"/>
    <property type="match status" value="1"/>
</dbReference>
<dbReference type="PROSITE" id="PS51669">
    <property type="entry name" value="4FE4S_MOW_BIS_MGD"/>
    <property type="match status" value="1"/>
</dbReference>
<protein>
    <recommendedName>
        <fullName evidence="8">4Fe-4S Mo/W bis-MGD-type domain-containing protein</fullName>
    </recommendedName>
</protein>
<organism evidence="9 10">
    <name type="scientific">Entotheonella factor</name>
    <dbReference type="NCBI Taxonomy" id="1429438"/>
    <lineage>
        <taxon>Bacteria</taxon>
        <taxon>Pseudomonadati</taxon>
        <taxon>Nitrospinota/Tectimicrobiota group</taxon>
        <taxon>Candidatus Tectimicrobiota</taxon>
        <taxon>Candidatus Entotheonellia</taxon>
        <taxon>Candidatus Entotheonellales</taxon>
        <taxon>Candidatus Entotheonellaceae</taxon>
        <taxon>Candidatus Entotheonella</taxon>
    </lineage>
</organism>
<dbReference type="SUPFAM" id="SSF50692">
    <property type="entry name" value="ADC-like"/>
    <property type="match status" value="1"/>
</dbReference>
<dbReference type="Gene3D" id="3.40.228.10">
    <property type="entry name" value="Dimethylsulfoxide Reductase, domain 2"/>
    <property type="match status" value="1"/>
</dbReference>
<keyword evidence="6" id="KW-0408">Iron</keyword>
<dbReference type="HOGENOM" id="CLU_000422_13_3_7"/>
<dbReference type="Pfam" id="PF01568">
    <property type="entry name" value="Molydop_binding"/>
    <property type="match status" value="1"/>
</dbReference>
<dbReference type="InterPro" id="IPR006656">
    <property type="entry name" value="Mopterin_OxRdtase"/>
</dbReference>
<comment type="similarity">
    <text evidence="2">Belongs to the prokaryotic molybdopterin-containing oxidoreductase family.</text>
</comment>
<keyword evidence="5" id="KW-0560">Oxidoreductase</keyword>
<dbReference type="Gene3D" id="3.30.2070.10">
    <property type="entry name" value="Formate dehydrogenase/DMSO reductase"/>
    <property type="match status" value="1"/>
</dbReference>
<dbReference type="Pfam" id="PF00384">
    <property type="entry name" value="Molybdopterin"/>
    <property type="match status" value="1"/>
</dbReference>
<dbReference type="Proteomes" id="UP000019141">
    <property type="component" value="Unassembled WGS sequence"/>
</dbReference>
<evidence type="ECO:0000256" key="5">
    <source>
        <dbReference type="ARBA" id="ARBA00023002"/>
    </source>
</evidence>